<gene>
    <name evidence="1" type="ORF">PC113_g2265</name>
    <name evidence="2" type="ORF">PC115_g1628</name>
    <name evidence="3" type="ORF">PC117_g2464</name>
</gene>
<reference evidence="1" key="1">
    <citation type="submission" date="2018-10" db="EMBL/GenBank/DDBJ databases">
        <title>Effector identification in a new, highly contiguous assembly of the strawberry crown rot pathogen Phytophthora cactorum.</title>
        <authorList>
            <person name="Armitage A.D."/>
            <person name="Nellist C.F."/>
            <person name="Bates H."/>
            <person name="Vickerstaff R.J."/>
            <person name="Harrison R.J."/>
        </authorList>
    </citation>
    <scope>NUCLEOTIDE SEQUENCE</scope>
    <source>
        <strain evidence="1">15-7</strain>
        <strain evidence="2">4032</strain>
        <strain evidence="3">4040</strain>
    </source>
</reference>
<dbReference type="EMBL" id="RCMG01000030">
    <property type="protein sequence ID" value="KAG2867110.1"/>
    <property type="molecule type" value="Genomic_DNA"/>
</dbReference>
<dbReference type="EMBL" id="RCMI01000021">
    <property type="protein sequence ID" value="KAG2942063.1"/>
    <property type="molecule type" value="Genomic_DNA"/>
</dbReference>
<dbReference type="Proteomes" id="UP000735874">
    <property type="component" value="Unassembled WGS sequence"/>
</dbReference>
<evidence type="ECO:0000313" key="4">
    <source>
        <dbReference type="Proteomes" id="UP000735874"/>
    </source>
</evidence>
<comment type="caution">
    <text evidence="1">The sequence shown here is derived from an EMBL/GenBank/DDBJ whole genome shotgun (WGS) entry which is preliminary data.</text>
</comment>
<evidence type="ECO:0000313" key="2">
    <source>
        <dbReference type="EMBL" id="KAG2942063.1"/>
    </source>
</evidence>
<evidence type="ECO:0000313" key="1">
    <source>
        <dbReference type="EMBL" id="KAG2867110.1"/>
    </source>
</evidence>
<dbReference type="Proteomes" id="UP000774804">
    <property type="component" value="Unassembled WGS sequence"/>
</dbReference>
<dbReference type="Proteomes" id="UP000736787">
    <property type="component" value="Unassembled WGS sequence"/>
</dbReference>
<dbReference type="AlphaFoldDB" id="A0A8T0ZY75"/>
<evidence type="ECO:0000313" key="3">
    <source>
        <dbReference type="EMBL" id="KAG2952867.1"/>
    </source>
</evidence>
<dbReference type="EMBL" id="RCMK01000032">
    <property type="protein sequence ID" value="KAG2952867.1"/>
    <property type="molecule type" value="Genomic_DNA"/>
</dbReference>
<accession>A0A8T0ZY75</accession>
<name>A0A8T0ZY75_9STRA</name>
<sequence>MMSVHFAPTSFATKVFQSCIARWLPSVLGLQPGLSGCKHQEIALEQRGPQIFALLRDMHFGLATNTELFNEDYSTFQVDSPSSSPPRGVESTVPVQEYGHGLGLELLESASRWRHSQSLSLTQRTPSICSHLVGCIKYKIDRC</sequence>
<proteinExistence type="predicted"/>
<protein>
    <submittedName>
        <fullName evidence="1">Uncharacterized protein</fullName>
    </submittedName>
</protein>
<organism evidence="1 4">
    <name type="scientific">Phytophthora cactorum</name>
    <dbReference type="NCBI Taxonomy" id="29920"/>
    <lineage>
        <taxon>Eukaryota</taxon>
        <taxon>Sar</taxon>
        <taxon>Stramenopiles</taxon>
        <taxon>Oomycota</taxon>
        <taxon>Peronosporomycetes</taxon>
        <taxon>Peronosporales</taxon>
        <taxon>Peronosporaceae</taxon>
        <taxon>Phytophthora</taxon>
    </lineage>
</organism>